<dbReference type="SUPFAM" id="SSF54373">
    <property type="entry name" value="FAD-linked reductases, C-terminal domain"/>
    <property type="match status" value="1"/>
</dbReference>
<evidence type="ECO:0000313" key="9">
    <source>
        <dbReference type="Proteomes" id="UP001218638"/>
    </source>
</evidence>
<comment type="similarity">
    <text evidence="6">Belongs to the protoporphyrinogen/coproporphyrinogen oxidase family. Coproporphyrinogen III oxidase subfamily.</text>
</comment>
<dbReference type="InterPro" id="IPR002937">
    <property type="entry name" value="Amino_oxidase"/>
</dbReference>
<dbReference type="InterPro" id="IPR004572">
    <property type="entry name" value="Protoporphyrinogen_oxidase"/>
</dbReference>
<dbReference type="GO" id="GO:0006783">
    <property type="term" value="P:heme biosynthetic process"/>
    <property type="evidence" value="ECO:0007669"/>
    <property type="project" value="UniProtKB-UniRule"/>
</dbReference>
<protein>
    <recommendedName>
        <fullName evidence="6">Coproporphyrinogen III oxidase</fullName>
        <ecNumber evidence="6">1.3.3.15</ecNumber>
    </recommendedName>
</protein>
<proteinExistence type="inferred from homology"/>
<dbReference type="PANTHER" id="PTHR42923">
    <property type="entry name" value="PROTOPORPHYRINOGEN OXIDASE"/>
    <property type="match status" value="1"/>
</dbReference>
<dbReference type="NCBIfam" id="TIGR00562">
    <property type="entry name" value="proto_IX_ox"/>
    <property type="match status" value="1"/>
</dbReference>
<dbReference type="EC" id="1.3.3.15" evidence="6"/>
<dbReference type="RefSeq" id="WP_330928523.1">
    <property type="nucleotide sequence ID" value="NZ_CP119075.1"/>
</dbReference>
<dbReference type="EMBL" id="CP119075">
    <property type="protein sequence ID" value="WED66264.1"/>
    <property type="molecule type" value="Genomic_DNA"/>
</dbReference>
<dbReference type="SUPFAM" id="SSF51905">
    <property type="entry name" value="FAD/NAD(P)-binding domain"/>
    <property type="match status" value="1"/>
</dbReference>
<evidence type="ECO:0000256" key="2">
    <source>
        <dbReference type="ARBA" id="ARBA00022630"/>
    </source>
</evidence>
<dbReference type="GO" id="GO:0005737">
    <property type="term" value="C:cytoplasm"/>
    <property type="evidence" value="ECO:0007669"/>
    <property type="project" value="UniProtKB-SubCell"/>
</dbReference>
<evidence type="ECO:0000256" key="1">
    <source>
        <dbReference type="ARBA" id="ARBA00001974"/>
    </source>
</evidence>
<dbReference type="GO" id="GO:0004729">
    <property type="term" value="F:oxygen-dependent protoporphyrinogen oxidase activity"/>
    <property type="evidence" value="ECO:0007669"/>
    <property type="project" value="UniProtKB-UniRule"/>
</dbReference>
<evidence type="ECO:0000259" key="7">
    <source>
        <dbReference type="Pfam" id="PF01593"/>
    </source>
</evidence>
<dbReference type="Gene3D" id="3.50.50.60">
    <property type="entry name" value="FAD/NAD(P)-binding domain"/>
    <property type="match status" value="1"/>
</dbReference>
<dbReference type="InterPro" id="IPR050464">
    <property type="entry name" value="Zeta_carotene_desat/Oxidored"/>
</dbReference>
<dbReference type="Gene3D" id="3.90.660.20">
    <property type="entry name" value="Protoporphyrinogen oxidase, mitochondrial, domain 2"/>
    <property type="match status" value="1"/>
</dbReference>
<accession>A0AAF0CQL5</accession>
<dbReference type="Pfam" id="PF01593">
    <property type="entry name" value="Amino_oxidase"/>
    <property type="match status" value="1"/>
</dbReference>
<evidence type="ECO:0000256" key="4">
    <source>
        <dbReference type="ARBA" id="ARBA00023002"/>
    </source>
</evidence>
<comment type="subcellular location">
    <subcellularLocation>
        <location evidence="6">Cytoplasm</location>
    </subcellularLocation>
</comment>
<keyword evidence="6" id="KW-0963">Cytoplasm</keyword>
<dbReference type="KEGG" id="slom:PXH66_05310"/>
<dbReference type="Gene3D" id="1.10.3110.10">
    <property type="entry name" value="protoporphyrinogen ix oxidase, domain 3"/>
    <property type="match status" value="1"/>
</dbReference>
<comment type="pathway">
    <text evidence="6">Porphyrin-containing compound metabolism; protoheme biosynthesis.</text>
</comment>
<keyword evidence="3 6" id="KW-0274">FAD</keyword>
<keyword evidence="9" id="KW-1185">Reference proteome</keyword>
<dbReference type="PANTHER" id="PTHR42923:SF3">
    <property type="entry name" value="PROTOPORPHYRINOGEN OXIDASE"/>
    <property type="match status" value="1"/>
</dbReference>
<keyword evidence="5 6" id="KW-0350">Heme biosynthesis</keyword>
<dbReference type="AlphaFoldDB" id="A0AAF0CQL5"/>
<organism evidence="8 9">
    <name type="scientific">Synoicihabitans lomoniglobus</name>
    <dbReference type="NCBI Taxonomy" id="2909285"/>
    <lineage>
        <taxon>Bacteria</taxon>
        <taxon>Pseudomonadati</taxon>
        <taxon>Verrucomicrobiota</taxon>
        <taxon>Opitutia</taxon>
        <taxon>Opitutales</taxon>
        <taxon>Opitutaceae</taxon>
        <taxon>Synoicihabitans</taxon>
    </lineage>
</organism>
<keyword evidence="4 6" id="KW-0560">Oxidoreductase</keyword>
<gene>
    <name evidence="8" type="primary">hemG</name>
    <name evidence="8" type="ORF">PXH66_05310</name>
</gene>
<evidence type="ECO:0000313" key="8">
    <source>
        <dbReference type="EMBL" id="WED66264.1"/>
    </source>
</evidence>
<evidence type="ECO:0000256" key="5">
    <source>
        <dbReference type="ARBA" id="ARBA00023133"/>
    </source>
</evidence>
<comment type="cofactor">
    <cofactor evidence="1 6">
        <name>FAD</name>
        <dbReference type="ChEBI" id="CHEBI:57692"/>
    </cofactor>
</comment>
<evidence type="ECO:0000256" key="3">
    <source>
        <dbReference type="ARBA" id="ARBA00022827"/>
    </source>
</evidence>
<dbReference type="PRINTS" id="PR00419">
    <property type="entry name" value="ADXRDTASE"/>
</dbReference>
<keyword evidence="2 6" id="KW-0285">Flavoprotein</keyword>
<feature type="domain" description="Amine oxidase" evidence="7">
    <location>
        <begin position="15"/>
        <end position="454"/>
    </location>
</feature>
<comment type="catalytic activity">
    <reaction evidence="6">
        <text>coproporphyrinogen III + 3 O2 = coproporphyrin III + 3 H2O2</text>
        <dbReference type="Rhea" id="RHEA:43436"/>
        <dbReference type="ChEBI" id="CHEBI:15379"/>
        <dbReference type="ChEBI" id="CHEBI:16240"/>
        <dbReference type="ChEBI" id="CHEBI:57309"/>
        <dbReference type="ChEBI" id="CHEBI:131725"/>
        <dbReference type="EC" id="1.3.3.15"/>
    </reaction>
</comment>
<name>A0AAF0CQL5_9BACT</name>
<dbReference type="InterPro" id="IPR036188">
    <property type="entry name" value="FAD/NAD-bd_sf"/>
</dbReference>
<dbReference type="Proteomes" id="UP001218638">
    <property type="component" value="Chromosome"/>
</dbReference>
<evidence type="ECO:0000256" key="6">
    <source>
        <dbReference type="RuleBase" id="RU364052"/>
    </source>
</evidence>
<sequence>MSAPRRVAIIGAGVTGLSAAYHLHRAGAAVRVFERSDRVGGPVHSTRDGDWLVESGPNSIQESSTELTRLIQDIGLDEVRSPAQAAARNRYILRNGRPVAAPSSPPGILTSSLFSLGGKFRLFGEVLKRPRVRRSDVNLADFVRSHFGDDIVDYGLNPFVSGVYAGDPEKLSAKHAFPSLWKMERETGSIIRGQIKAAKQRRASGESAGPPAIISFQDGLGMLPLALAKQLPPDAIELGASVNSLVRSADGWKLVWNRSEQTQTESFDRVLLALPAAALARLSIGSLGECPLAALADIDYPPVSALFLGYRREQVSHPLDGFGLLMPQKEHRQILGVLFSSSLFAGRAPAGHVGLTVMMGGVHRRDLGTASQEQLTKIARAELAAVIGVTGEPVYARLRQWPRAIPQYTLGYERYVKAMEQCENQHSGLLIGGHVRDGISLPNCLSAGAKLARRALA</sequence>
<comment type="function">
    <text evidence="6">Involved in coproporphyrin-dependent heme b biosynthesis. Catalyzes the oxidation of coproporphyrinogen III to coproporphyrin III.</text>
</comment>
<reference evidence="8" key="1">
    <citation type="submission" date="2023-03" db="EMBL/GenBank/DDBJ databases">
        <title>Lomoglobus Profundus gen. nov., sp. nov., a novel member of the phylum Verrucomicrobia, isolated from deep-marine sediment of South China Sea.</title>
        <authorList>
            <person name="Ahmad T."/>
            <person name="Ishaq S.E."/>
            <person name="Wang F."/>
        </authorList>
    </citation>
    <scope>NUCLEOTIDE SEQUENCE</scope>
    <source>
        <strain evidence="8">LMO-M01</strain>
    </source>
</reference>